<dbReference type="AlphaFoldDB" id="A0A7Y9K1P2"/>
<dbReference type="SMART" id="SM00880">
    <property type="entry name" value="CHAD"/>
    <property type="match status" value="1"/>
</dbReference>
<dbReference type="SUPFAM" id="SSF55154">
    <property type="entry name" value="CYTH-like phosphatases"/>
    <property type="match status" value="1"/>
</dbReference>
<dbReference type="InterPro" id="IPR033469">
    <property type="entry name" value="CYTH-like_dom_sf"/>
</dbReference>
<dbReference type="PROSITE" id="PS51708">
    <property type="entry name" value="CHAD"/>
    <property type="match status" value="1"/>
</dbReference>
<dbReference type="SMART" id="SM01118">
    <property type="entry name" value="CYTH"/>
    <property type="match status" value="1"/>
</dbReference>
<keyword evidence="4" id="KW-1185">Reference proteome</keyword>
<dbReference type="RefSeq" id="WP_373563031.1">
    <property type="nucleotide sequence ID" value="NZ_JACCBY010000004.1"/>
</dbReference>
<evidence type="ECO:0000313" key="3">
    <source>
        <dbReference type="EMBL" id="NYD91173.1"/>
    </source>
</evidence>
<dbReference type="InterPro" id="IPR007899">
    <property type="entry name" value="CHAD_dom"/>
</dbReference>
<dbReference type="Pfam" id="PF01928">
    <property type="entry name" value="CYTH"/>
    <property type="match status" value="1"/>
</dbReference>
<accession>A0A7Y9K1P2</accession>
<gene>
    <name evidence="3" type="ORF">HD841_002980</name>
</gene>
<proteinExistence type="predicted"/>
<dbReference type="PROSITE" id="PS51707">
    <property type="entry name" value="CYTH"/>
    <property type="match status" value="1"/>
</dbReference>
<dbReference type="Gene3D" id="1.40.20.10">
    <property type="entry name" value="CHAD domain"/>
    <property type="match status" value="1"/>
</dbReference>
<dbReference type="InterPro" id="IPR038186">
    <property type="entry name" value="CHAD_dom_sf"/>
</dbReference>
<reference evidence="3 4" key="1">
    <citation type="submission" date="2020-08" db="EMBL/GenBank/DDBJ databases">
        <title>The Agave Microbiome: Exploring the role of microbial communities in plant adaptations to desert environments.</title>
        <authorList>
            <person name="Partida-Martinez L.P."/>
        </authorList>
    </citation>
    <scope>NUCLEOTIDE SEQUENCE [LARGE SCALE GENOMIC DNA]</scope>
    <source>
        <strain evidence="3 4">AS2.3</strain>
    </source>
</reference>
<dbReference type="InterPro" id="IPR023577">
    <property type="entry name" value="CYTH_domain"/>
</dbReference>
<dbReference type="InterPro" id="IPR039013">
    <property type="entry name" value="YgiF"/>
</dbReference>
<dbReference type="PANTHER" id="PTHR39569:SF1">
    <property type="entry name" value="INORGANIC TRIPHOSPHATASE"/>
    <property type="match status" value="1"/>
</dbReference>
<dbReference type="Pfam" id="PF05235">
    <property type="entry name" value="CHAD"/>
    <property type="match status" value="1"/>
</dbReference>
<dbReference type="GO" id="GO:0046872">
    <property type="term" value="F:metal ion binding"/>
    <property type="evidence" value="ECO:0007669"/>
    <property type="project" value="TreeGrafter"/>
</dbReference>
<protein>
    <submittedName>
        <fullName evidence="3">Inorganic triphosphatase YgiF</fullName>
    </submittedName>
</protein>
<dbReference type="GO" id="GO:0050355">
    <property type="term" value="F:inorganic triphosphate phosphatase activity"/>
    <property type="evidence" value="ECO:0007669"/>
    <property type="project" value="InterPro"/>
</dbReference>
<evidence type="ECO:0000313" key="4">
    <source>
        <dbReference type="Proteomes" id="UP000517753"/>
    </source>
</evidence>
<dbReference type="EMBL" id="JACCBY010000004">
    <property type="protein sequence ID" value="NYD91173.1"/>
    <property type="molecule type" value="Genomic_DNA"/>
</dbReference>
<comment type="caution">
    <text evidence="3">The sequence shown here is derived from an EMBL/GenBank/DDBJ whole genome shotgun (WGS) entry which is preliminary data.</text>
</comment>
<feature type="domain" description="CYTH" evidence="1">
    <location>
        <begin position="25"/>
        <end position="222"/>
    </location>
</feature>
<evidence type="ECO:0000259" key="1">
    <source>
        <dbReference type="PROSITE" id="PS51707"/>
    </source>
</evidence>
<dbReference type="Gene3D" id="2.40.320.10">
    <property type="entry name" value="Hypothetical Protein Pfu-838710-001"/>
    <property type="match status" value="1"/>
</dbReference>
<dbReference type="CDD" id="cd07756">
    <property type="entry name" value="CYTH-like_Pase_CHAD"/>
    <property type="match status" value="1"/>
</dbReference>
<dbReference type="Proteomes" id="UP000517753">
    <property type="component" value="Unassembled WGS sequence"/>
</dbReference>
<dbReference type="PANTHER" id="PTHR39569">
    <property type="entry name" value="INORGANIC TRIPHOSPHATASE"/>
    <property type="match status" value="1"/>
</dbReference>
<feature type="domain" description="CHAD" evidence="2">
    <location>
        <begin position="237"/>
        <end position="513"/>
    </location>
</feature>
<organism evidence="3 4">
    <name type="scientific">Sphingomonas melonis</name>
    <dbReference type="NCBI Taxonomy" id="152682"/>
    <lineage>
        <taxon>Bacteria</taxon>
        <taxon>Pseudomonadati</taxon>
        <taxon>Pseudomonadota</taxon>
        <taxon>Alphaproteobacteria</taxon>
        <taxon>Sphingomonadales</taxon>
        <taxon>Sphingomonadaceae</taxon>
        <taxon>Sphingomonas</taxon>
    </lineage>
</organism>
<name>A0A7Y9K1P2_9SPHN</name>
<sequence length="513" mass="56183">MKDRKQRFCRAGKNAIDGTPIASAQDEFELKLEVGPTGVAALLGAAPFNRPDAEDRQQDSVYFDTPDEALRKAGFSLRIRSIGERRVQTVKASGVEAAGLFVRPEWECDIDGDTPVLSGGETPLQGLIPDAALAQIAPVFRVQVIRRTVLVERDEALVEVVLDRGEVIAKTGSAAIHELELELKKGNPAALFALARDFDALAPVRLGVLSKSERGYLLGRSAAAKPVKTAPLVLDPATTTRHGFQAIAGACLRQFRLNEAILIGTGDAGALHQARVSLRRLRSALSTFKTIVEDDRFDDLRAELRWIAATLGEARNIDVLLEKLPGKTAAKPLEAARERAYADVQAALRSDRLRRLMLDLTEWLAIGPWTTDPDRADARDQPLAAFAAKALSKHRRRLKRLGRGLATISDEKRHEARIEAKKLRYATEFFGSLFTSDTSAKRQKTFHKRLAALQSHLGDLNDMATAPIVLAELGLVGTETEAALQPDLSRKGALIKKAAKAHEVLMTGKRFWQ</sequence>
<evidence type="ECO:0000259" key="2">
    <source>
        <dbReference type="PROSITE" id="PS51708"/>
    </source>
</evidence>